<dbReference type="Pfam" id="PF00005">
    <property type="entry name" value="ABC_tran"/>
    <property type="match status" value="1"/>
</dbReference>
<evidence type="ECO:0000313" key="7">
    <source>
        <dbReference type="Proteomes" id="UP000490821"/>
    </source>
</evidence>
<accession>A0A829Z9J2</accession>
<protein>
    <submittedName>
        <fullName evidence="6">Putative ABC transporter ATP-binding protein NosF</fullName>
    </submittedName>
</protein>
<evidence type="ECO:0000256" key="4">
    <source>
        <dbReference type="ARBA" id="ARBA00022840"/>
    </source>
</evidence>
<dbReference type="Proteomes" id="UP000490821">
    <property type="component" value="Unassembled WGS sequence"/>
</dbReference>
<dbReference type="AlphaFoldDB" id="A0A829Z9J2"/>
<proteinExistence type="inferred from homology"/>
<dbReference type="InterPro" id="IPR017871">
    <property type="entry name" value="ABC_transporter-like_CS"/>
</dbReference>
<dbReference type="GO" id="GO:0016887">
    <property type="term" value="F:ATP hydrolysis activity"/>
    <property type="evidence" value="ECO:0007669"/>
    <property type="project" value="InterPro"/>
</dbReference>
<organism evidence="6 7">
    <name type="scientific">Thomasclavelia cocleata</name>
    <dbReference type="NCBI Taxonomy" id="69824"/>
    <lineage>
        <taxon>Bacteria</taxon>
        <taxon>Bacillati</taxon>
        <taxon>Bacillota</taxon>
        <taxon>Erysipelotrichia</taxon>
        <taxon>Erysipelotrichales</taxon>
        <taxon>Coprobacillaceae</taxon>
        <taxon>Thomasclavelia</taxon>
    </lineage>
</organism>
<comment type="caution">
    <text evidence="6">The sequence shown here is derived from an EMBL/GenBank/DDBJ whole genome shotgun (WGS) entry which is preliminary data.</text>
</comment>
<name>A0A829Z9J2_9FIRM</name>
<keyword evidence="4 6" id="KW-0067">ATP-binding</keyword>
<dbReference type="RefSeq" id="WP_172472394.1">
    <property type="nucleotide sequence ID" value="NZ_BLMI01000122.1"/>
</dbReference>
<dbReference type="Gene3D" id="3.40.50.300">
    <property type="entry name" value="P-loop containing nucleotide triphosphate hydrolases"/>
    <property type="match status" value="1"/>
</dbReference>
<dbReference type="PANTHER" id="PTHR42711">
    <property type="entry name" value="ABC TRANSPORTER ATP-BINDING PROTEIN"/>
    <property type="match status" value="1"/>
</dbReference>
<dbReference type="SMART" id="SM00382">
    <property type="entry name" value="AAA"/>
    <property type="match status" value="1"/>
</dbReference>
<feature type="domain" description="ABC transporter" evidence="5">
    <location>
        <begin position="4"/>
        <end position="229"/>
    </location>
</feature>
<sequence>MNVIEINNLTKDFGNNKGIFDLSFSLKQGEIVGFLGSNGAGKTTTIRHLMGFIKADNGSAKILNMDCFKNAYSVQEKIGYLPGEIAFMDNMTGAEFIHFMADMKNITDLQYARELIAYFDIDTKIKIKKMSKGMKQKIGLIIAFMQDTPILILDEPTTGLDPLMQTKFVDLIKKEKAKGKTILMSSHIFEEIENTCERIVMIKDGRLVADENINAMRNKMNKHYEISFSNMEDAIHFQELYSANSYRKNNVVYLLSNQNINHLIRELSKFNIEDINARYQNLEEVFMKYYGGSEK</sequence>
<comment type="similarity">
    <text evidence="1">Belongs to the ABC transporter superfamily.</text>
</comment>
<dbReference type="PANTHER" id="PTHR42711:SF5">
    <property type="entry name" value="ABC TRANSPORTER ATP-BINDING PROTEIN NATA"/>
    <property type="match status" value="1"/>
</dbReference>
<dbReference type="SUPFAM" id="SSF52540">
    <property type="entry name" value="P-loop containing nucleoside triphosphate hydrolases"/>
    <property type="match status" value="1"/>
</dbReference>
<evidence type="ECO:0000313" key="6">
    <source>
        <dbReference type="EMBL" id="GFI41003.1"/>
    </source>
</evidence>
<evidence type="ECO:0000259" key="5">
    <source>
        <dbReference type="PROSITE" id="PS50893"/>
    </source>
</evidence>
<dbReference type="PROSITE" id="PS50893">
    <property type="entry name" value="ABC_TRANSPORTER_2"/>
    <property type="match status" value="1"/>
</dbReference>
<dbReference type="InterPro" id="IPR003593">
    <property type="entry name" value="AAA+_ATPase"/>
</dbReference>
<evidence type="ECO:0000256" key="2">
    <source>
        <dbReference type="ARBA" id="ARBA00022448"/>
    </source>
</evidence>
<evidence type="ECO:0000256" key="3">
    <source>
        <dbReference type="ARBA" id="ARBA00022741"/>
    </source>
</evidence>
<keyword evidence="2" id="KW-0813">Transport</keyword>
<dbReference type="InterPro" id="IPR050763">
    <property type="entry name" value="ABC_transporter_ATP-binding"/>
</dbReference>
<dbReference type="CDD" id="cd03230">
    <property type="entry name" value="ABC_DR_subfamily_A"/>
    <property type="match status" value="1"/>
</dbReference>
<dbReference type="EMBL" id="BLMI01000122">
    <property type="protein sequence ID" value="GFI41003.1"/>
    <property type="molecule type" value="Genomic_DNA"/>
</dbReference>
<evidence type="ECO:0000256" key="1">
    <source>
        <dbReference type="ARBA" id="ARBA00005417"/>
    </source>
</evidence>
<dbReference type="InterPro" id="IPR027417">
    <property type="entry name" value="P-loop_NTPase"/>
</dbReference>
<dbReference type="InterPro" id="IPR003439">
    <property type="entry name" value="ABC_transporter-like_ATP-bd"/>
</dbReference>
<dbReference type="PROSITE" id="PS00211">
    <property type="entry name" value="ABC_TRANSPORTER_1"/>
    <property type="match status" value="1"/>
</dbReference>
<dbReference type="GO" id="GO:0005524">
    <property type="term" value="F:ATP binding"/>
    <property type="evidence" value="ECO:0007669"/>
    <property type="project" value="UniProtKB-KW"/>
</dbReference>
<reference evidence="6 7" key="1">
    <citation type="journal article" date="2020" name="Microbiome">
        <title>Single-cell genomics of uncultured bacteria reveals dietary fiber responders in the mouse gut microbiota.</title>
        <authorList>
            <person name="Chijiiwa R."/>
            <person name="Hosokawa M."/>
            <person name="Kogawa M."/>
            <person name="Nishikawa Y."/>
            <person name="Ide K."/>
            <person name="Sakanashi C."/>
            <person name="Takahashi K."/>
            <person name="Takeyama H."/>
        </authorList>
    </citation>
    <scope>NUCLEOTIDE SEQUENCE [LARGE SCALE GENOMIC DNA]</scope>
    <source>
        <strain evidence="6">IMSAGC_017</strain>
    </source>
</reference>
<gene>
    <name evidence="6" type="primary">nosF</name>
    <name evidence="6" type="ORF">IMSAGC017_01043</name>
</gene>
<keyword evidence="3" id="KW-0547">Nucleotide-binding</keyword>